<dbReference type="PROSITE" id="PS01159">
    <property type="entry name" value="WW_DOMAIN_1"/>
    <property type="match status" value="1"/>
</dbReference>
<dbReference type="SUPFAM" id="SSF51045">
    <property type="entry name" value="WW domain"/>
    <property type="match status" value="1"/>
</dbReference>
<evidence type="ECO:0000313" key="3">
    <source>
        <dbReference type="EMBL" id="KAE8251641.1"/>
    </source>
</evidence>
<evidence type="ECO:0000256" key="1">
    <source>
        <dbReference type="SAM" id="MobiDB-lite"/>
    </source>
</evidence>
<feature type="compositionally biased region" description="Basic and acidic residues" evidence="1">
    <location>
        <begin position="316"/>
        <end position="325"/>
    </location>
</feature>
<evidence type="ECO:0000313" key="4">
    <source>
        <dbReference type="Proteomes" id="UP000077521"/>
    </source>
</evidence>
<feature type="compositionally biased region" description="Basic and acidic residues" evidence="1">
    <location>
        <begin position="287"/>
        <end position="300"/>
    </location>
</feature>
<feature type="compositionally biased region" description="Basic residues" evidence="1">
    <location>
        <begin position="7"/>
        <end position="20"/>
    </location>
</feature>
<reference evidence="3" key="1">
    <citation type="submission" date="2016-04" db="EMBL/GenBank/DDBJ databases">
        <authorList>
            <person name="Nguyen H.D."/>
            <person name="Samba Siva P."/>
            <person name="Cullis J."/>
            <person name="Levesque C.A."/>
            <person name="Hambleton S."/>
        </authorList>
    </citation>
    <scope>NUCLEOTIDE SEQUENCE</scope>
    <source>
        <strain evidence="3">DAOMC 236416</strain>
    </source>
</reference>
<feature type="region of interest" description="Disordered" evidence="1">
    <location>
        <begin position="271"/>
        <end position="325"/>
    </location>
</feature>
<dbReference type="InterPro" id="IPR001202">
    <property type="entry name" value="WW_dom"/>
</dbReference>
<feature type="compositionally biased region" description="Low complexity" evidence="1">
    <location>
        <begin position="147"/>
        <end position="160"/>
    </location>
</feature>
<comment type="caution">
    <text evidence="3">The sequence shown here is derived from an EMBL/GenBank/DDBJ whole genome shotgun (WGS) entry which is preliminary data.</text>
</comment>
<sequence>MQQRPTRVYHKAKGRMRAGKQKVSDTAPLSSNSEVGSAPTTAAHSHTKNHQDAQESSTSTEPPANDAEGDADVVEDGKGADDDTPPEEDSKSTEPSSTAAAAGKAAAAGTDPATQGWQAIWDPTRNAYYFWHEATQSSTWENPYEKATTSSSSSAANNASQQQIPDRALGEIDPELAFLDPSLAASSTRKHPSSSTAYTAAAHFDPRTGRFLASTPSTTTISPALADKHGAYSNPTTFFSAPHRAKRQMDVFFDSEAWEEERAARALELDRKRRRIEQGLPPEEGEGEKGGRRGEGERDSGQALYEGEEGGSARPTKKDIKAFKAKKLEQKKKKLDWLRS</sequence>
<accession>A0A8T8SZD7</accession>
<dbReference type="Gene3D" id="2.20.70.10">
    <property type="match status" value="1"/>
</dbReference>
<dbReference type="InterPro" id="IPR036020">
    <property type="entry name" value="WW_dom_sf"/>
</dbReference>
<proteinExistence type="predicted"/>
<evidence type="ECO:0000259" key="2">
    <source>
        <dbReference type="PROSITE" id="PS50020"/>
    </source>
</evidence>
<keyword evidence="4" id="KW-1185">Reference proteome</keyword>
<feature type="region of interest" description="Disordered" evidence="1">
    <location>
        <begin position="1"/>
        <end position="119"/>
    </location>
</feature>
<feature type="domain" description="WW" evidence="2">
    <location>
        <begin position="111"/>
        <end position="145"/>
    </location>
</feature>
<organism evidence="3 4">
    <name type="scientific">Tilletia indica</name>
    <dbReference type="NCBI Taxonomy" id="43049"/>
    <lineage>
        <taxon>Eukaryota</taxon>
        <taxon>Fungi</taxon>
        <taxon>Dikarya</taxon>
        <taxon>Basidiomycota</taxon>
        <taxon>Ustilaginomycotina</taxon>
        <taxon>Exobasidiomycetes</taxon>
        <taxon>Tilletiales</taxon>
        <taxon>Tilletiaceae</taxon>
        <taxon>Tilletia</taxon>
    </lineage>
</organism>
<feature type="compositionally biased region" description="Polar residues" evidence="1">
    <location>
        <begin position="27"/>
        <end position="44"/>
    </location>
</feature>
<feature type="region of interest" description="Disordered" evidence="1">
    <location>
        <begin position="139"/>
        <end position="216"/>
    </location>
</feature>
<dbReference type="PROSITE" id="PS50020">
    <property type="entry name" value="WW_DOMAIN_2"/>
    <property type="match status" value="1"/>
</dbReference>
<protein>
    <recommendedName>
        <fullName evidence="2">WW domain-containing protein</fullName>
    </recommendedName>
</protein>
<reference evidence="3" key="2">
    <citation type="journal article" date="2019" name="IMA Fungus">
        <title>Genome sequencing and comparison of five Tilletia species to identify candidate genes for the detection of regulated species infecting wheat.</title>
        <authorList>
            <person name="Nguyen H.D.T."/>
            <person name="Sultana T."/>
            <person name="Kesanakurti P."/>
            <person name="Hambleton S."/>
        </authorList>
    </citation>
    <scope>NUCLEOTIDE SEQUENCE</scope>
    <source>
        <strain evidence="3">DAOMC 236416</strain>
    </source>
</reference>
<gene>
    <name evidence="3" type="ORF">A4X13_0g3902</name>
</gene>
<name>A0A8T8SZD7_9BASI</name>
<dbReference type="CDD" id="cd00201">
    <property type="entry name" value="WW"/>
    <property type="match status" value="1"/>
</dbReference>
<dbReference type="Proteomes" id="UP000077521">
    <property type="component" value="Unassembled WGS sequence"/>
</dbReference>
<dbReference type="AlphaFoldDB" id="A0A8T8SZD7"/>
<dbReference type="EMBL" id="LWDF02000237">
    <property type="protein sequence ID" value="KAE8251641.1"/>
    <property type="molecule type" value="Genomic_DNA"/>
</dbReference>
<feature type="compositionally biased region" description="Low complexity" evidence="1">
    <location>
        <begin position="98"/>
        <end position="116"/>
    </location>
</feature>
<dbReference type="Pfam" id="PF00397">
    <property type="entry name" value="WW"/>
    <property type="match status" value="1"/>
</dbReference>
<dbReference type="SMART" id="SM00456">
    <property type="entry name" value="WW"/>
    <property type="match status" value="1"/>
</dbReference>